<dbReference type="InterPro" id="IPR057053">
    <property type="entry name" value="MYND_ZMYND11_ZMYD8"/>
</dbReference>
<organism evidence="2 3">
    <name type="scientific">Apiospora phragmitis</name>
    <dbReference type="NCBI Taxonomy" id="2905665"/>
    <lineage>
        <taxon>Eukaryota</taxon>
        <taxon>Fungi</taxon>
        <taxon>Dikarya</taxon>
        <taxon>Ascomycota</taxon>
        <taxon>Pezizomycotina</taxon>
        <taxon>Sordariomycetes</taxon>
        <taxon>Xylariomycetidae</taxon>
        <taxon>Amphisphaeriales</taxon>
        <taxon>Apiosporaceae</taxon>
        <taxon>Apiospora</taxon>
    </lineage>
</organism>
<dbReference type="EMBL" id="JAQQWL010000011">
    <property type="protein sequence ID" value="KAK8048815.1"/>
    <property type="molecule type" value="Genomic_DNA"/>
</dbReference>
<name>A0ABR1TSI1_9PEZI</name>
<evidence type="ECO:0000259" key="1">
    <source>
        <dbReference type="Pfam" id="PF24324"/>
    </source>
</evidence>
<comment type="caution">
    <text evidence="2">The sequence shown here is derived from an EMBL/GenBank/DDBJ whole genome shotgun (WGS) entry which is preliminary data.</text>
</comment>
<dbReference type="Gene3D" id="6.10.140.2220">
    <property type="match status" value="1"/>
</dbReference>
<evidence type="ECO:0000313" key="2">
    <source>
        <dbReference type="EMBL" id="KAK8048815.1"/>
    </source>
</evidence>
<accession>A0ABR1TSI1</accession>
<dbReference type="GeneID" id="92095017"/>
<dbReference type="SUPFAM" id="SSF144232">
    <property type="entry name" value="HIT/MYND zinc finger-like"/>
    <property type="match status" value="1"/>
</dbReference>
<protein>
    <recommendedName>
        <fullName evidence="1">ZMYND11/ZMYD8 MYND zinc finger domain-containing protein</fullName>
    </recommendedName>
</protein>
<dbReference type="Pfam" id="PF24324">
    <property type="entry name" value="MYND_ZMYND11_ZMYD8"/>
    <property type="match status" value="1"/>
</dbReference>
<evidence type="ECO:0000313" key="3">
    <source>
        <dbReference type="Proteomes" id="UP001480595"/>
    </source>
</evidence>
<reference evidence="2 3" key="1">
    <citation type="submission" date="2023-01" db="EMBL/GenBank/DDBJ databases">
        <title>Analysis of 21 Apiospora genomes using comparative genomics revels a genus with tremendous synthesis potential of carbohydrate active enzymes and secondary metabolites.</title>
        <authorList>
            <person name="Sorensen T."/>
        </authorList>
    </citation>
    <scope>NUCLEOTIDE SEQUENCE [LARGE SCALE GENOMIC DNA]</scope>
    <source>
        <strain evidence="2 3">CBS 135458</strain>
    </source>
</reference>
<feature type="domain" description="ZMYND11/ZMYD8 MYND zinc finger" evidence="1">
    <location>
        <begin position="168"/>
        <end position="189"/>
    </location>
</feature>
<dbReference type="RefSeq" id="XP_066711064.1">
    <property type="nucleotide sequence ID" value="XM_066861954.1"/>
</dbReference>
<sequence>MSSRGRGLLQSDDDYKIAEELGVMFGCDVLGFAESKRAEIVQKMENDSLLSRKLEKILSPEFVPPTSHQSRPRMAVILVVLAMRLGARVEAEYMSLMHTLAPHLRNMFEQLQLVTALDEYKNNGTPWILGSKSREETEKSDGLARPASIVGHAEPIRMSYVAVPDVTWPGSYCSKDCQKHDWAIHRTFCEQLEPRSVDVPDLGATILEEHLS</sequence>
<keyword evidence="3" id="KW-1185">Reference proteome</keyword>
<gene>
    <name evidence="2" type="ORF">PG994_010545</name>
</gene>
<dbReference type="Proteomes" id="UP001480595">
    <property type="component" value="Unassembled WGS sequence"/>
</dbReference>
<proteinExistence type="predicted"/>